<reference evidence="1" key="1">
    <citation type="journal article" date="2020" name="Nat. Commun.">
        <title>Large-scale genome sequencing of mycorrhizal fungi provides insights into the early evolution of symbiotic traits.</title>
        <authorList>
            <person name="Miyauchi S."/>
            <person name="Kiss E."/>
            <person name="Kuo A."/>
            <person name="Drula E."/>
            <person name="Kohler A."/>
            <person name="Sanchez-Garcia M."/>
            <person name="Morin E."/>
            <person name="Andreopoulos B."/>
            <person name="Barry K.W."/>
            <person name="Bonito G."/>
            <person name="Buee M."/>
            <person name="Carver A."/>
            <person name="Chen C."/>
            <person name="Cichocki N."/>
            <person name="Clum A."/>
            <person name="Culley D."/>
            <person name="Crous P.W."/>
            <person name="Fauchery L."/>
            <person name="Girlanda M."/>
            <person name="Hayes R.D."/>
            <person name="Keri Z."/>
            <person name="LaButti K."/>
            <person name="Lipzen A."/>
            <person name="Lombard V."/>
            <person name="Magnuson J."/>
            <person name="Maillard F."/>
            <person name="Murat C."/>
            <person name="Nolan M."/>
            <person name="Ohm R.A."/>
            <person name="Pangilinan J."/>
            <person name="Pereira M.F."/>
            <person name="Perotto S."/>
            <person name="Peter M."/>
            <person name="Pfister S."/>
            <person name="Riley R."/>
            <person name="Sitrit Y."/>
            <person name="Stielow J.B."/>
            <person name="Szollosi G."/>
            <person name="Zifcakova L."/>
            <person name="Stursova M."/>
            <person name="Spatafora J.W."/>
            <person name="Tedersoo L."/>
            <person name="Vaario L.M."/>
            <person name="Yamada A."/>
            <person name="Yan M."/>
            <person name="Wang P."/>
            <person name="Xu J."/>
            <person name="Bruns T."/>
            <person name="Baldrian P."/>
            <person name="Vilgalys R."/>
            <person name="Dunand C."/>
            <person name="Henrissat B."/>
            <person name="Grigoriev I.V."/>
            <person name="Hibbett D."/>
            <person name="Nagy L.G."/>
            <person name="Martin F.M."/>
        </authorList>
    </citation>
    <scope>NUCLEOTIDE SEQUENCE</scope>
    <source>
        <strain evidence="1">UH-Tt-Lm1</strain>
    </source>
</reference>
<name>A0A9P6H4H8_9AGAM</name>
<dbReference type="Proteomes" id="UP000736335">
    <property type="component" value="Unassembled WGS sequence"/>
</dbReference>
<dbReference type="OrthoDB" id="2884925at2759"/>
<evidence type="ECO:0000313" key="1">
    <source>
        <dbReference type="EMBL" id="KAF9779026.1"/>
    </source>
</evidence>
<accession>A0A9P6H4H8</accession>
<comment type="caution">
    <text evidence="1">The sequence shown here is derived from an EMBL/GenBank/DDBJ whole genome shotgun (WGS) entry which is preliminary data.</text>
</comment>
<evidence type="ECO:0000313" key="2">
    <source>
        <dbReference type="Proteomes" id="UP000736335"/>
    </source>
</evidence>
<keyword evidence="2" id="KW-1185">Reference proteome</keyword>
<dbReference type="EMBL" id="WIUZ02000021">
    <property type="protein sequence ID" value="KAF9779026.1"/>
    <property type="molecule type" value="Genomic_DNA"/>
</dbReference>
<protein>
    <recommendedName>
        <fullName evidence="3">F-box domain-containing protein</fullName>
    </recommendedName>
</protein>
<organism evidence="1 2">
    <name type="scientific">Thelephora terrestris</name>
    <dbReference type="NCBI Taxonomy" id="56493"/>
    <lineage>
        <taxon>Eukaryota</taxon>
        <taxon>Fungi</taxon>
        <taxon>Dikarya</taxon>
        <taxon>Basidiomycota</taxon>
        <taxon>Agaricomycotina</taxon>
        <taxon>Agaricomycetes</taxon>
        <taxon>Thelephorales</taxon>
        <taxon>Thelephoraceae</taxon>
        <taxon>Thelephora</taxon>
    </lineage>
</organism>
<gene>
    <name evidence="1" type="ORF">BJ322DRAFT_470518</name>
</gene>
<proteinExistence type="predicted"/>
<dbReference type="AlphaFoldDB" id="A0A9P6H4H8"/>
<dbReference type="SUPFAM" id="SSF52047">
    <property type="entry name" value="RNI-like"/>
    <property type="match status" value="1"/>
</dbReference>
<evidence type="ECO:0008006" key="3">
    <source>
        <dbReference type="Google" id="ProtNLM"/>
    </source>
</evidence>
<reference evidence="1" key="2">
    <citation type="submission" date="2020-11" db="EMBL/GenBank/DDBJ databases">
        <authorList>
            <consortium name="DOE Joint Genome Institute"/>
            <person name="Kuo A."/>
            <person name="Miyauchi S."/>
            <person name="Kiss E."/>
            <person name="Drula E."/>
            <person name="Kohler A."/>
            <person name="Sanchez-Garcia M."/>
            <person name="Andreopoulos B."/>
            <person name="Barry K.W."/>
            <person name="Bonito G."/>
            <person name="Buee M."/>
            <person name="Carver A."/>
            <person name="Chen C."/>
            <person name="Cichocki N."/>
            <person name="Clum A."/>
            <person name="Culley D."/>
            <person name="Crous P.W."/>
            <person name="Fauchery L."/>
            <person name="Girlanda M."/>
            <person name="Hayes R."/>
            <person name="Keri Z."/>
            <person name="Labutti K."/>
            <person name="Lipzen A."/>
            <person name="Lombard V."/>
            <person name="Magnuson J."/>
            <person name="Maillard F."/>
            <person name="Morin E."/>
            <person name="Murat C."/>
            <person name="Nolan M."/>
            <person name="Ohm R."/>
            <person name="Pangilinan J."/>
            <person name="Pereira M."/>
            <person name="Perotto S."/>
            <person name="Peter M."/>
            <person name="Riley R."/>
            <person name="Sitrit Y."/>
            <person name="Stielow B."/>
            <person name="Szollosi G."/>
            <person name="Zifcakova L."/>
            <person name="Stursova M."/>
            <person name="Spatafora J.W."/>
            <person name="Tedersoo L."/>
            <person name="Vaario L.-M."/>
            <person name="Yamada A."/>
            <person name="Yan M."/>
            <person name="Wang P."/>
            <person name="Xu J."/>
            <person name="Bruns T."/>
            <person name="Baldrian P."/>
            <person name="Vilgalys R."/>
            <person name="Henrissat B."/>
            <person name="Grigoriev I.V."/>
            <person name="Hibbett D."/>
            <person name="Nagy L.G."/>
            <person name="Martin F.M."/>
        </authorList>
    </citation>
    <scope>NUCLEOTIDE SEQUENCE</scope>
    <source>
        <strain evidence="1">UH-Tt-Lm1</strain>
    </source>
</reference>
<sequence>MRSEWSWHLFVLIRHMRSVSMGPEANIELIRALEEQIKEGKGDLIKLKRTRNSLLNISVRGPPEILVDIFSQVLIQSRSQGLGSGPHFYGYRPNSYSFLLVCHHWYEVASRTPQLWSFWGNTLAEWRKRHHHAVLADPIDLVLCELGVWSSPGPYGPLQRSIKDRAGRDLIRQVHLLSLREDPIPSIITWLTPDTQGVQRRSIESIDLQSMVNRTLDISNFFARLHLPELKSLLLCGVLRMPSWDHLVPQTTLLTTLSLDIDRISPTTPPTAAQLLSILNSNPGLQDLSLADIAIPEDDGDEFTPQVPLPDLKKVFLKGGLRPTLKLFGRLSFPDTFDRLELISLDSRAEDLSEVEPHLRDYLRRARGLQGQLKIEALHYPTGFMIRITDDSGSLRRIKLRVSPPRHYSDSMVDPCLNLVTFIPQGRPCCFTTNFPTKVLEGLLFAMPSIEELRVNGVVLSEGFLQPNPYGLYVGSRLLPSLRRLFLEDVTVKDDDWGHLKSYLAYQTSDGQLISLEIRGGLAHLCPEVAKEIGGLVEKFKCELAPKTRCPVGRCGEVTE</sequence>